<dbReference type="EMBL" id="DS113963">
    <property type="protein sequence ID" value="EAX92522.1"/>
    <property type="molecule type" value="Genomic_DNA"/>
</dbReference>
<dbReference type="Proteomes" id="UP000001542">
    <property type="component" value="Unassembled WGS sequence"/>
</dbReference>
<keyword evidence="1" id="KW-1133">Transmembrane helix</keyword>
<evidence type="ECO:0000313" key="3">
    <source>
        <dbReference type="Proteomes" id="UP000001542"/>
    </source>
</evidence>
<dbReference type="VEuPathDB" id="TrichDB:TVAGG3_0042430"/>
<dbReference type="AlphaFoldDB" id="A2FRF8"/>
<proteinExistence type="predicted"/>
<keyword evidence="3" id="KW-1185">Reference proteome</keyword>
<reference evidence="2" key="2">
    <citation type="journal article" date="2007" name="Science">
        <title>Draft genome sequence of the sexually transmitted pathogen Trichomonas vaginalis.</title>
        <authorList>
            <person name="Carlton J.M."/>
            <person name="Hirt R.P."/>
            <person name="Silva J.C."/>
            <person name="Delcher A.L."/>
            <person name="Schatz M."/>
            <person name="Zhao Q."/>
            <person name="Wortman J.R."/>
            <person name="Bidwell S.L."/>
            <person name="Alsmark U.C.M."/>
            <person name="Besteiro S."/>
            <person name="Sicheritz-Ponten T."/>
            <person name="Noel C.J."/>
            <person name="Dacks J.B."/>
            <person name="Foster P.G."/>
            <person name="Simillion C."/>
            <person name="Van de Peer Y."/>
            <person name="Miranda-Saavedra D."/>
            <person name="Barton G.J."/>
            <person name="Westrop G.D."/>
            <person name="Mueller S."/>
            <person name="Dessi D."/>
            <person name="Fiori P.L."/>
            <person name="Ren Q."/>
            <person name="Paulsen I."/>
            <person name="Zhang H."/>
            <person name="Bastida-Corcuera F.D."/>
            <person name="Simoes-Barbosa A."/>
            <person name="Brown M.T."/>
            <person name="Hayes R.D."/>
            <person name="Mukherjee M."/>
            <person name="Okumura C.Y."/>
            <person name="Schneider R."/>
            <person name="Smith A.J."/>
            <person name="Vanacova S."/>
            <person name="Villalvazo M."/>
            <person name="Haas B.J."/>
            <person name="Pertea M."/>
            <person name="Feldblyum T.V."/>
            <person name="Utterback T.R."/>
            <person name="Shu C.L."/>
            <person name="Osoegawa K."/>
            <person name="de Jong P.J."/>
            <person name="Hrdy I."/>
            <person name="Horvathova L."/>
            <person name="Zubacova Z."/>
            <person name="Dolezal P."/>
            <person name="Malik S.B."/>
            <person name="Logsdon J.M. Jr."/>
            <person name="Henze K."/>
            <person name="Gupta A."/>
            <person name="Wang C.C."/>
            <person name="Dunne R.L."/>
            <person name="Upcroft J.A."/>
            <person name="Upcroft P."/>
            <person name="White O."/>
            <person name="Salzberg S.L."/>
            <person name="Tang P."/>
            <person name="Chiu C.-H."/>
            <person name="Lee Y.-S."/>
            <person name="Embley T.M."/>
            <person name="Coombs G.H."/>
            <person name="Mottram J.C."/>
            <person name="Tachezy J."/>
            <person name="Fraser-Liggett C.M."/>
            <person name="Johnson P.J."/>
        </authorList>
    </citation>
    <scope>NUCLEOTIDE SEQUENCE [LARGE SCALE GENOMIC DNA]</scope>
    <source>
        <strain evidence="2">G3</strain>
    </source>
</reference>
<evidence type="ECO:0000313" key="2">
    <source>
        <dbReference type="EMBL" id="EAX92522.1"/>
    </source>
</evidence>
<evidence type="ECO:0000256" key="1">
    <source>
        <dbReference type="SAM" id="Phobius"/>
    </source>
</evidence>
<keyword evidence="1" id="KW-0472">Membrane</keyword>
<keyword evidence="1" id="KW-0812">Transmembrane</keyword>
<accession>A2FRF8</accession>
<feature type="transmembrane region" description="Helical" evidence="1">
    <location>
        <begin position="91"/>
        <end position="110"/>
    </location>
</feature>
<dbReference type="VEuPathDB" id="TrichDB:TVAG_248030"/>
<dbReference type="RefSeq" id="XP_001305452.1">
    <property type="nucleotide sequence ID" value="XM_001305451.1"/>
</dbReference>
<gene>
    <name evidence="2" type="ORF">TVAG_248030</name>
</gene>
<name>A2FRF8_TRIV3</name>
<reference evidence="2" key="1">
    <citation type="submission" date="2006-10" db="EMBL/GenBank/DDBJ databases">
        <authorList>
            <person name="Amadeo P."/>
            <person name="Zhao Q."/>
            <person name="Wortman J."/>
            <person name="Fraser-Liggett C."/>
            <person name="Carlton J."/>
        </authorList>
    </citation>
    <scope>NUCLEOTIDE SEQUENCE</scope>
    <source>
        <strain evidence="2">G3</strain>
    </source>
</reference>
<protein>
    <submittedName>
        <fullName evidence="2">Uncharacterized protein</fullName>
    </submittedName>
</protein>
<dbReference type="KEGG" id="tva:4750234"/>
<sequence>MWSRSAAKVKKLPDIGCQLFVYINRLDGIQDAITRLLNHLTYKSTCLPGPGAEIFRAMAAKEEPCLLQWRRSVKLAITRLNLLSKARQHHLMSLLHLLRILILLITSFLYKSCKMIISCFMQNLYKNFSNGNIRKIFAMRMTTLQ</sequence>
<organism evidence="2 3">
    <name type="scientific">Trichomonas vaginalis (strain ATCC PRA-98 / G3)</name>
    <dbReference type="NCBI Taxonomy" id="412133"/>
    <lineage>
        <taxon>Eukaryota</taxon>
        <taxon>Metamonada</taxon>
        <taxon>Parabasalia</taxon>
        <taxon>Trichomonadida</taxon>
        <taxon>Trichomonadidae</taxon>
        <taxon>Trichomonas</taxon>
    </lineage>
</organism>
<dbReference type="InParanoid" id="A2FRF8"/>
<dbReference type="OrthoDB" id="4694525at2759"/>